<keyword evidence="4" id="KW-1185">Reference proteome</keyword>
<keyword evidence="2" id="KW-0732">Signal</keyword>
<name>A0A517PIH7_9PLAN</name>
<feature type="transmembrane region" description="Helical" evidence="1">
    <location>
        <begin position="46"/>
        <end position="67"/>
    </location>
</feature>
<feature type="signal peptide" evidence="2">
    <location>
        <begin position="1"/>
        <end position="22"/>
    </location>
</feature>
<dbReference type="AlphaFoldDB" id="A0A517PIH7"/>
<protein>
    <submittedName>
        <fullName evidence="3">Uncharacterized protein</fullName>
    </submittedName>
</protein>
<evidence type="ECO:0000256" key="1">
    <source>
        <dbReference type="SAM" id="Phobius"/>
    </source>
</evidence>
<keyword evidence="1" id="KW-0812">Transmembrane</keyword>
<keyword evidence="1" id="KW-1133">Transmembrane helix</keyword>
<organism evidence="3 4">
    <name type="scientific">Gimesia chilikensis</name>
    <dbReference type="NCBI Taxonomy" id="2605989"/>
    <lineage>
        <taxon>Bacteria</taxon>
        <taxon>Pseudomonadati</taxon>
        <taxon>Planctomycetota</taxon>
        <taxon>Planctomycetia</taxon>
        <taxon>Planctomycetales</taxon>
        <taxon>Planctomycetaceae</taxon>
        <taxon>Gimesia</taxon>
    </lineage>
</organism>
<evidence type="ECO:0000256" key="2">
    <source>
        <dbReference type="SAM" id="SignalP"/>
    </source>
</evidence>
<evidence type="ECO:0000313" key="4">
    <source>
        <dbReference type="Proteomes" id="UP000320421"/>
    </source>
</evidence>
<keyword evidence="1" id="KW-0472">Membrane</keyword>
<dbReference type="EMBL" id="CP036266">
    <property type="protein sequence ID" value="QDT19197.1"/>
    <property type="molecule type" value="Genomic_DNA"/>
</dbReference>
<gene>
    <name evidence="3" type="ORF">HG66A1_09610</name>
</gene>
<proteinExistence type="predicted"/>
<accession>A0A517PIH7</accession>
<evidence type="ECO:0000313" key="3">
    <source>
        <dbReference type="EMBL" id="QDT19197.1"/>
    </source>
</evidence>
<dbReference type="RefSeq" id="WP_145181072.1">
    <property type="nucleotide sequence ID" value="NZ_CP036266.1"/>
</dbReference>
<sequence precursor="true">MNRFNLALAMIITVAHSSQVFAHPGHGTSQPANPHGILHYLTEPVHLVPFAAIALFAAAVVIGKKVVQRSRIQKQKAVRSTDLSK</sequence>
<dbReference type="OrthoDB" id="291474at2"/>
<reference evidence="3 4" key="1">
    <citation type="submission" date="2019-02" db="EMBL/GenBank/DDBJ databases">
        <title>Deep-cultivation of Planctomycetes and their phenomic and genomic characterization uncovers novel biology.</title>
        <authorList>
            <person name="Wiegand S."/>
            <person name="Jogler M."/>
            <person name="Boedeker C."/>
            <person name="Pinto D."/>
            <person name="Vollmers J."/>
            <person name="Rivas-Marin E."/>
            <person name="Kohn T."/>
            <person name="Peeters S.H."/>
            <person name="Heuer A."/>
            <person name="Rast P."/>
            <person name="Oberbeckmann S."/>
            <person name="Bunk B."/>
            <person name="Jeske O."/>
            <person name="Meyerdierks A."/>
            <person name="Storesund J.E."/>
            <person name="Kallscheuer N."/>
            <person name="Luecker S."/>
            <person name="Lage O.M."/>
            <person name="Pohl T."/>
            <person name="Merkel B.J."/>
            <person name="Hornburger P."/>
            <person name="Mueller R.-W."/>
            <person name="Bruemmer F."/>
            <person name="Labrenz M."/>
            <person name="Spormann A.M."/>
            <person name="Op den Camp H."/>
            <person name="Overmann J."/>
            <person name="Amann R."/>
            <person name="Jetten M.S.M."/>
            <person name="Mascher T."/>
            <person name="Medema M.H."/>
            <person name="Devos D.P."/>
            <person name="Kaster A.-K."/>
            <person name="Ovreas L."/>
            <person name="Rohde M."/>
            <person name="Galperin M.Y."/>
            <person name="Jogler C."/>
        </authorList>
    </citation>
    <scope>NUCLEOTIDE SEQUENCE [LARGE SCALE GENOMIC DNA]</scope>
    <source>
        <strain evidence="3 4">HG66A1</strain>
    </source>
</reference>
<dbReference type="Proteomes" id="UP000320421">
    <property type="component" value="Chromosome"/>
</dbReference>
<feature type="chain" id="PRO_5021748075" evidence="2">
    <location>
        <begin position="23"/>
        <end position="85"/>
    </location>
</feature>